<dbReference type="GO" id="GO:0004497">
    <property type="term" value="F:monooxygenase activity"/>
    <property type="evidence" value="ECO:0007669"/>
    <property type="project" value="UniProtKB-KW"/>
</dbReference>
<keyword evidence="3" id="KW-0503">Monooxygenase</keyword>
<dbReference type="Proteomes" id="UP000636709">
    <property type="component" value="Unassembled WGS sequence"/>
</dbReference>
<organism evidence="4 5">
    <name type="scientific">Digitaria exilis</name>
    <dbReference type="NCBI Taxonomy" id="1010633"/>
    <lineage>
        <taxon>Eukaryota</taxon>
        <taxon>Viridiplantae</taxon>
        <taxon>Streptophyta</taxon>
        <taxon>Embryophyta</taxon>
        <taxon>Tracheophyta</taxon>
        <taxon>Spermatophyta</taxon>
        <taxon>Magnoliopsida</taxon>
        <taxon>Liliopsida</taxon>
        <taxon>Poales</taxon>
        <taxon>Poaceae</taxon>
        <taxon>PACMAD clade</taxon>
        <taxon>Panicoideae</taxon>
        <taxon>Panicodae</taxon>
        <taxon>Paniceae</taxon>
        <taxon>Anthephorinae</taxon>
        <taxon>Digitaria</taxon>
    </lineage>
</organism>
<proteinExistence type="inferred from homology"/>
<keyword evidence="5" id="KW-1185">Reference proteome</keyword>
<dbReference type="GO" id="GO:0020037">
    <property type="term" value="F:heme binding"/>
    <property type="evidence" value="ECO:0007669"/>
    <property type="project" value="InterPro"/>
</dbReference>
<keyword evidence="2 3" id="KW-0479">Metal-binding</keyword>
<comment type="similarity">
    <text evidence="1 3">Belongs to the cytochrome P450 family.</text>
</comment>
<dbReference type="PANTHER" id="PTHR47950">
    <property type="entry name" value="CYTOCHROME P450, FAMILY 76, SUBFAMILY C, POLYPEPTIDE 5-RELATED"/>
    <property type="match status" value="1"/>
</dbReference>
<dbReference type="OrthoDB" id="682272at2759"/>
<evidence type="ECO:0000256" key="1">
    <source>
        <dbReference type="ARBA" id="ARBA00010617"/>
    </source>
</evidence>
<dbReference type="PROSITE" id="PS00086">
    <property type="entry name" value="CYTOCHROME_P450"/>
    <property type="match status" value="1"/>
</dbReference>
<dbReference type="PRINTS" id="PR00463">
    <property type="entry name" value="EP450I"/>
</dbReference>
<dbReference type="InterPro" id="IPR002401">
    <property type="entry name" value="Cyt_P450_E_grp-I"/>
</dbReference>
<keyword evidence="2 3" id="KW-0349">Heme</keyword>
<dbReference type="GO" id="GO:0016705">
    <property type="term" value="F:oxidoreductase activity, acting on paired donors, with incorporation or reduction of molecular oxygen"/>
    <property type="evidence" value="ECO:0007669"/>
    <property type="project" value="InterPro"/>
</dbReference>
<name>A0A835BDB8_9POAL</name>
<gene>
    <name evidence="4" type="ORF">HU200_038257</name>
</gene>
<dbReference type="InterPro" id="IPR001128">
    <property type="entry name" value="Cyt_P450"/>
</dbReference>
<keyword evidence="3" id="KW-0560">Oxidoreductase</keyword>
<evidence type="ECO:0008006" key="6">
    <source>
        <dbReference type="Google" id="ProtNLM"/>
    </source>
</evidence>
<dbReference type="SUPFAM" id="SSF48264">
    <property type="entry name" value="Cytochrome P450"/>
    <property type="match status" value="1"/>
</dbReference>
<protein>
    <recommendedName>
        <fullName evidence="6">Cytochrome P450</fullName>
    </recommendedName>
</protein>
<dbReference type="InterPro" id="IPR017972">
    <property type="entry name" value="Cyt_P450_CS"/>
</dbReference>
<evidence type="ECO:0000256" key="3">
    <source>
        <dbReference type="RuleBase" id="RU000461"/>
    </source>
</evidence>
<dbReference type="FunFam" id="1.10.630.10:FF:000163">
    <property type="entry name" value="Geraniol 8-hydroxylase"/>
    <property type="match status" value="1"/>
</dbReference>
<comment type="caution">
    <text evidence="4">The sequence shown here is derived from an EMBL/GenBank/DDBJ whole genome shotgun (WGS) entry which is preliminary data.</text>
</comment>
<dbReference type="GO" id="GO:0005506">
    <property type="term" value="F:iron ion binding"/>
    <property type="evidence" value="ECO:0007669"/>
    <property type="project" value="InterPro"/>
</dbReference>
<comment type="cofactor">
    <cofactor evidence="2">
        <name>heme</name>
        <dbReference type="ChEBI" id="CHEBI:30413"/>
    </cofactor>
</comment>
<sequence>MAAFLLLCISSLLLVFITTYIFQPLMDARRRLPPGPRRLPIIGNLHNIAGNPPHRAFAALADRYGPLVSIRLGGVRAVVVSSGDVAMEVLHARNADLAGRAAMDAWHASGHHAHSIIALPPRRKWRALRKLCAEHVLAPRRLADLRAAREDEARDLARAVSGEDGGSPAVAVARVVFPRVAGVLWRSMFSEAMDATTARELGDVVREAVVVAGAPNPSDYFPALAAADLLGVRWRMEKLVAWTYMVIDQQIELRRRRRTAGEPRKNDLLDAALDMEGDVDEGEGWAMNQDAIRGMLMVTNALCYDFYYGSTTSTIEWAMAELLQNPRCMAKVQDEIKGVLGTRRHVEERDISKLPYLQAVVKETLRLHPTVPIGLNKAEATVEIHGYKVPKGTTVYVNLWDICRRAKAWDEPEEFMPERFDKDDVSFLGTNFELIPFGAGRRICLGMPLAERMLHLMLASLLHRFEWTMLPEDGQQGGLDMAEQFGLVLSLATPLRARAPREHVGVMVGFSPLVNKIHLLEGCSVCLDLLDAGYMLLA</sequence>
<dbReference type="EMBL" id="JACEFO010001905">
    <property type="protein sequence ID" value="KAF8694511.1"/>
    <property type="molecule type" value="Genomic_DNA"/>
</dbReference>
<dbReference type="InterPro" id="IPR036396">
    <property type="entry name" value="Cyt_P450_sf"/>
</dbReference>
<reference evidence="4" key="1">
    <citation type="submission" date="2020-07" db="EMBL/GenBank/DDBJ databases">
        <title>Genome sequence and genetic diversity analysis of an under-domesticated orphan crop, white fonio (Digitaria exilis).</title>
        <authorList>
            <person name="Bennetzen J.L."/>
            <person name="Chen S."/>
            <person name="Ma X."/>
            <person name="Wang X."/>
            <person name="Yssel A.E.J."/>
            <person name="Chaluvadi S.R."/>
            <person name="Johnson M."/>
            <person name="Gangashetty P."/>
            <person name="Hamidou F."/>
            <person name="Sanogo M.D."/>
            <person name="Zwaenepoel A."/>
            <person name="Wallace J."/>
            <person name="Van De Peer Y."/>
            <person name="Van Deynze A."/>
        </authorList>
    </citation>
    <scope>NUCLEOTIDE SEQUENCE</scope>
    <source>
        <tissue evidence="4">Leaves</tissue>
    </source>
</reference>
<evidence type="ECO:0000313" key="5">
    <source>
        <dbReference type="Proteomes" id="UP000636709"/>
    </source>
</evidence>
<dbReference type="Gene3D" id="1.10.630.10">
    <property type="entry name" value="Cytochrome P450"/>
    <property type="match status" value="1"/>
</dbReference>
<feature type="binding site" description="axial binding residue" evidence="2">
    <location>
        <position position="444"/>
    </location>
    <ligand>
        <name>heme</name>
        <dbReference type="ChEBI" id="CHEBI:30413"/>
    </ligand>
    <ligandPart>
        <name>Fe</name>
        <dbReference type="ChEBI" id="CHEBI:18248"/>
    </ligandPart>
</feature>
<evidence type="ECO:0000313" key="4">
    <source>
        <dbReference type="EMBL" id="KAF8694511.1"/>
    </source>
</evidence>
<dbReference type="PANTHER" id="PTHR47950:SF27">
    <property type="entry name" value="IG-LIKE DOMAIN-CONTAINING PROTEIN"/>
    <property type="match status" value="1"/>
</dbReference>
<evidence type="ECO:0000256" key="2">
    <source>
        <dbReference type="PIRSR" id="PIRSR602401-1"/>
    </source>
</evidence>
<keyword evidence="2 3" id="KW-0408">Iron</keyword>
<accession>A0A835BDB8</accession>
<dbReference type="AlphaFoldDB" id="A0A835BDB8"/>
<dbReference type="PRINTS" id="PR00385">
    <property type="entry name" value="P450"/>
</dbReference>
<dbReference type="Pfam" id="PF00067">
    <property type="entry name" value="p450"/>
    <property type="match status" value="1"/>
</dbReference>